<protein>
    <submittedName>
        <fullName evidence="2">Peptidoglycan binding-like</fullName>
    </submittedName>
</protein>
<dbReference type="EMBL" id="CGIH01000051">
    <property type="protein sequence ID" value="CFY08855.1"/>
    <property type="molecule type" value="Genomic_DNA"/>
</dbReference>
<dbReference type="Proteomes" id="UP000045545">
    <property type="component" value="Unassembled WGS sequence"/>
</dbReference>
<evidence type="ECO:0000313" key="2">
    <source>
        <dbReference type="EMBL" id="CFY08855.1"/>
    </source>
</evidence>
<keyword evidence="3" id="KW-1185">Reference proteome</keyword>
<dbReference type="InterPro" id="IPR036365">
    <property type="entry name" value="PGBD-like_sf"/>
</dbReference>
<reference evidence="2 3" key="1">
    <citation type="submission" date="2015-03" db="EMBL/GenBank/DDBJ databases">
        <authorList>
            <person name="Murphy D."/>
        </authorList>
    </citation>
    <scope>NUCLEOTIDE SEQUENCE [LARGE SCALE GENOMIC DNA]</scope>
    <source>
        <strain evidence="2 3">OL-4</strain>
    </source>
</reference>
<sequence length="240" mass="26232">MAYINFGSRLLKMGLSGTDVEILQYLLNNLPSPISIPISGENSFGPKTEAAVKKFQGYFNLTVDGLVGKNTYLFLGQQTGPYLPSGAAMFGSRTLSKGSSGRDVWVLQNRLSSTKKKYAMAIGAPADSIFGPKTQAAVKMFQNDHGLTQDGIVGPHTFMELYKHTYMGGRYLQKDRFERNQGYDVYYLQVNLKALGYYTGELDGKFGMVTASAVKALQAAHAIKVDGVVGPQTYYYLAAV</sequence>
<dbReference type="InterPro" id="IPR002477">
    <property type="entry name" value="Peptidoglycan-bd-like"/>
</dbReference>
<feature type="domain" description="Peptidoglycan binding-like" evidence="1">
    <location>
        <begin position="16"/>
        <end position="72"/>
    </location>
</feature>
<evidence type="ECO:0000313" key="3">
    <source>
        <dbReference type="Proteomes" id="UP000045545"/>
    </source>
</evidence>
<name>A0A0E4C9R5_9FIRM</name>
<dbReference type="RefSeq" id="WP_052729803.1">
    <property type="nucleotide sequence ID" value="NZ_CGIH01000051.1"/>
</dbReference>
<proteinExistence type="predicted"/>
<organism evidence="2 3">
    <name type="scientific">Syntrophomonas zehnderi OL-4</name>
    <dbReference type="NCBI Taxonomy" id="690567"/>
    <lineage>
        <taxon>Bacteria</taxon>
        <taxon>Bacillati</taxon>
        <taxon>Bacillota</taxon>
        <taxon>Clostridia</taxon>
        <taxon>Eubacteriales</taxon>
        <taxon>Syntrophomonadaceae</taxon>
        <taxon>Syntrophomonas</taxon>
    </lineage>
</organism>
<feature type="domain" description="Peptidoglycan binding-like" evidence="1">
    <location>
        <begin position="101"/>
        <end position="158"/>
    </location>
</feature>
<dbReference type="PANTHER" id="PTHR41533:SF1">
    <property type="entry name" value="L,D-TRANSPEPTIDASE YCBB-RELATED"/>
    <property type="match status" value="1"/>
</dbReference>
<accession>A0A0E4C9R5</accession>
<dbReference type="OrthoDB" id="1859318at2"/>
<dbReference type="AlphaFoldDB" id="A0A0E4C9R5"/>
<dbReference type="STRING" id="690567.2698"/>
<feature type="domain" description="Peptidoglycan binding-like" evidence="1">
    <location>
        <begin position="182"/>
        <end position="234"/>
    </location>
</feature>
<dbReference type="InterPro" id="IPR052905">
    <property type="entry name" value="LD-transpeptidase_YkuD-like"/>
</dbReference>
<evidence type="ECO:0000259" key="1">
    <source>
        <dbReference type="Pfam" id="PF01471"/>
    </source>
</evidence>
<dbReference type="PANTHER" id="PTHR41533">
    <property type="entry name" value="L,D-TRANSPEPTIDASE HI_1667-RELATED"/>
    <property type="match status" value="1"/>
</dbReference>
<dbReference type="SUPFAM" id="SSF47090">
    <property type="entry name" value="PGBD-like"/>
    <property type="match status" value="3"/>
</dbReference>
<gene>
    <name evidence="2" type="ORF">2698</name>
</gene>
<dbReference type="Gene3D" id="1.10.101.10">
    <property type="entry name" value="PGBD-like superfamily/PGBD"/>
    <property type="match status" value="3"/>
</dbReference>
<dbReference type="Pfam" id="PF01471">
    <property type="entry name" value="PG_binding_1"/>
    <property type="match status" value="3"/>
</dbReference>
<dbReference type="InterPro" id="IPR036366">
    <property type="entry name" value="PGBDSf"/>
</dbReference>